<proteinExistence type="predicted"/>
<organism evidence="6 7">
    <name type="scientific">Spinactinospora alkalitolerans</name>
    <dbReference type="NCBI Taxonomy" id="687207"/>
    <lineage>
        <taxon>Bacteria</taxon>
        <taxon>Bacillati</taxon>
        <taxon>Actinomycetota</taxon>
        <taxon>Actinomycetes</taxon>
        <taxon>Streptosporangiales</taxon>
        <taxon>Nocardiopsidaceae</taxon>
        <taxon>Spinactinospora</taxon>
    </lineage>
</organism>
<keyword evidence="2 4" id="KW-0238">DNA-binding</keyword>
<dbReference type="PANTHER" id="PTHR30055:SF234">
    <property type="entry name" value="HTH-TYPE TRANSCRIPTIONAL REGULATOR BETI"/>
    <property type="match status" value="1"/>
</dbReference>
<evidence type="ECO:0000256" key="4">
    <source>
        <dbReference type="PROSITE-ProRule" id="PRU00335"/>
    </source>
</evidence>
<keyword evidence="3" id="KW-0804">Transcription</keyword>
<sequence length="206" mass="23079">MTVDAHRGAADKEARPSRDRLLTSAEQLFGERTYRDTTVAGICSRAGIATGSFYSHFESKQEIFSAVVDRINADVRAAMRRAMEAHGTSTQRDVERAGFRAYCDVISQRPWIHRIIREAEFVVPGQFREYYETLTRRFARGVRRAQMAGDIDPGFDPEVIAYLYTGMGNFVGMRWAEWTGGGRVPDDVLDDVFALLAHGLPPRGAA</sequence>
<dbReference type="RefSeq" id="WP_179643933.1">
    <property type="nucleotide sequence ID" value="NZ_BAAAYY010000016.1"/>
</dbReference>
<dbReference type="InterPro" id="IPR001647">
    <property type="entry name" value="HTH_TetR"/>
</dbReference>
<keyword evidence="7" id="KW-1185">Reference proteome</keyword>
<dbReference type="PANTHER" id="PTHR30055">
    <property type="entry name" value="HTH-TYPE TRANSCRIPTIONAL REGULATOR RUTR"/>
    <property type="match status" value="1"/>
</dbReference>
<reference evidence="6 7" key="1">
    <citation type="submission" date="2020-07" db="EMBL/GenBank/DDBJ databases">
        <title>Sequencing the genomes of 1000 actinobacteria strains.</title>
        <authorList>
            <person name="Klenk H.-P."/>
        </authorList>
    </citation>
    <scope>NUCLEOTIDE SEQUENCE [LARGE SCALE GENOMIC DNA]</scope>
    <source>
        <strain evidence="6 7">CXB654</strain>
    </source>
</reference>
<dbReference type="InterPro" id="IPR050109">
    <property type="entry name" value="HTH-type_TetR-like_transc_reg"/>
</dbReference>
<evidence type="ECO:0000256" key="3">
    <source>
        <dbReference type="ARBA" id="ARBA00023163"/>
    </source>
</evidence>
<dbReference type="PRINTS" id="PR00455">
    <property type="entry name" value="HTHTETR"/>
</dbReference>
<feature type="DNA-binding region" description="H-T-H motif" evidence="4">
    <location>
        <begin position="38"/>
        <end position="57"/>
    </location>
</feature>
<evidence type="ECO:0000313" key="6">
    <source>
        <dbReference type="EMBL" id="NYE48084.1"/>
    </source>
</evidence>
<evidence type="ECO:0000313" key="7">
    <source>
        <dbReference type="Proteomes" id="UP000589036"/>
    </source>
</evidence>
<dbReference type="Gene3D" id="1.10.10.60">
    <property type="entry name" value="Homeodomain-like"/>
    <property type="match status" value="1"/>
</dbReference>
<keyword evidence="1" id="KW-0805">Transcription regulation</keyword>
<dbReference type="AlphaFoldDB" id="A0A852U1P3"/>
<dbReference type="SUPFAM" id="SSF46689">
    <property type="entry name" value="Homeodomain-like"/>
    <property type="match status" value="1"/>
</dbReference>
<dbReference type="SUPFAM" id="SSF48498">
    <property type="entry name" value="Tetracyclin repressor-like, C-terminal domain"/>
    <property type="match status" value="1"/>
</dbReference>
<dbReference type="PROSITE" id="PS50977">
    <property type="entry name" value="HTH_TETR_2"/>
    <property type="match status" value="1"/>
</dbReference>
<feature type="domain" description="HTH tetR-type" evidence="5">
    <location>
        <begin position="15"/>
        <end position="75"/>
    </location>
</feature>
<evidence type="ECO:0000256" key="2">
    <source>
        <dbReference type="ARBA" id="ARBA00023125"/>
    </source>
</evidence>
<dbReference type="Proteomes" id="UP000589036">
    <property type="component" value="Unassembled WGS sequence"/>
</dbReference>
<dbReference type="InterPro" id="IPR036271">
    <property type="entry name" value="Tet_transcr_reg_TetR-rel_C_sf"/>
</dbReference>
<dbReference type="InterPro" id="IPR009057">
    <property type="entry name" value="Homeodomain-like_sf"/>
</dbReference>
<accession>A0A852U1P3</accession>
<gene>
    <name evidence="6" type="ORF">HDA32_003204</name>
</gene>
<protein>
    <submittedName>
        <fullName evidence="6">AcrR family transcriptional regulator</fullName>
    </submittedName>
</protein>
<name>A0A852U1P3_9ACTN</name>
<dbReference type="EMBL" id="JACCCC010000001">
    <property type="protein sequence ID" value="NYE48084.1"/>
    <property type="molecule type" value="Genomic_DNA"/>
</dbReference>
<dbReference type="Gene3D" id="1.10.357.10">
    <property type="entry name" value="Tetracycline Repressor, domain 2"/>
    <property type="match status" value="1"/>
</dbReference>
<dbReference type="GO" id="GO:0003700">
    <property type="term" value="F:DNA-binding transcription factor activity"/>
    <property type="evidence" value="ECO:0007669"/>
    <property type="project" value="TreeGrafter"/>
</dbReference>
<evidence type="ECO:0000259" key="5">
    <source>
        <dbReference type="PROSITE" id="PS50977"/>
    </source>
</evidence>
<dbReference type="Pfam" id="PF00440">
    <property type="entry name" value="TetR_N"/>
    <property type="match status" value="1"/>
</dbReference>
<dbReference type="GO" id="GO:0000976">
    <property type="term" value="F:transcription cis-regulatory region binding"/>
    <property type="evidence" value="ECO:0007669"/>
    <property type="project" value="TreeGrafter"/>
</dbReference>
<comment type="caution">
    <text evidence="6">The sequence shown here is derived from an EMBL/GenBank/DDBJ whole genome shotgun (WGS) entry which is preliminary data.</text>
</comment>
<evidence type="ECO:0000256" key="1">
    <source>
        <dbReference type="ARBA" id="ARBA00023015"/>
    </source>
</evidence>